<feature type="domain" description="Glycosyltransferase subfamily 4-like N-terminal" evidence="2">
    <location>
        <begin position="23"/>
        <end position="191"/>
    </location>
</feature>
<dbReference type="EMBL" id="CAEZUP010000041">
    <property type="protein sequence ID" value="CAB4610750.1"/>
    <property type="molecule type" value="Genomic_DNA"/>
</dbReference>
<proteinExistence type="predicted"/>
<dbReference type="PANTHER" id="PTHR45947:SF3">
    <property type="entry name" value="SULFOQUINOVOSYL TRANSFERASE SQD2"/>
    <property type="match status" value="1"/>
</dbReference>
<dbReference type="Pfam" id="PF00534">
    <property type="entry name" value="Glycos_transf_1"/>
    <property type="match status" value="1"/>
</dbReference>
<organism evidence="3">
    <name type="scientific">freshwater metagenome</name>
    <dbReference type="NCBI Taxonomy" id="449393"/>
    <lineage>
        <taxon>unclassified sequences</taxon>
        <taxon>metagenomes</taxon>
        <taxon>ecological metagenomes</taxon>
    </lineage>
</organism>
<dbReference type="AlphaFoldDB" id="A0A6J6HCY4"/>
<gene>
    <name evidence="3" type="ORF">UFOPK1835_01072</name>
</gene>
<evidence type="ECO:0000259" key="2">
    <source>
        <dbReference type="Pfam" id="PF13579"/>
    </source>
</evidence>
<feature type="domain" description="Glycosyl transferase family 1" evidence="1">
    <location>
        <begin position="213"/>
        <end position="367"/>
    </location>
</feature>
<protein>
    <submittedName>
        <fullName evidence="3">Unannotated protein</fullName>
    </submittedName>
</protein>
<name>A0A6J6HCY4_9ZZZZ</name>
<dbReference type="SUPFAM" id="SSF53756">
    <property type="entry name" value="UDP-Glycosyltransferase/glycogen phosphorylase"/>
    <property type="match status" value="1"/>
</dbReference>
<dbReference type="Gene3D" id="3.40.50.2000">
    <property type="entry name" value="Glycogen Phosphorylase B"/>
    <property type="match status" value="2"/>
</dbReference>
<evidence type="ECO:0000259" key="1">
    <source>
        <dbReference type="Pfam" id="PF00534"/>
    </source>
</evidence>
<sequence length="405" mass="42972">MRSLAVLSMHTSPLAQPGSGDSGGMNVYVRELVGALAQAGVDTEVFVRRTDPSLPDVVDVEPGFRVVHIDAGPVDLPKEDLPDVLELFGDGVAARMRTRGGYDAIHANYWLSGVVGHRLKHELSLPLVSTFHTLARVKAETGDDEPQRRIDAEMQVIACSDAILANCAAEVTQLVELYGADPSRVEIVPPGVDHAFFSPGDRNGARLALGLGDHPVLLFAGRIQPLKGLTIAIAALAELDRKFDDAVLVVVGGPSGAEGEAELVAARSLMNELGLGERVRFVPPQPHHLLSTYYRAADVCIVPSRSESFGLVALEAAACGTPVVAAAVGGLLTLVEDGVTGFLIDTRNPSDYAAAISKLLGDEHLSLLMDAAAADHARQYTWSTTAARLRRLYADLTLRAPVSCD</sequence>
<dbReference type="PANTHER" id="PTHR45947">
    <property type="entry name" value="SULFOQUINOVOSYL TRANSFERASE SQD2"/>
    <property type="match status" value="1"/>
</dbReference>
<dbReference type="InterPro" id="IPR001296">
    <property type="entry name" value="Glyco_trans_1"/>
</dbReference>
<dbReference type="InterPro" id="IPR050194">
    <property type="entry name" value="Glycosyltransferase_grp1"/>
</dbReference>
<accession>A0A6J6HCY4</accession>
<dbReference type="InterPro" id="IPR028098">
    <property type="entry name" value="Glyco_trans_4-like_N"/>
</dbReference>
<dbReference type="GO" id="GO:0016757">
    <property type="term" value="F:glycosyltransferase activity"/>
    <property type="evidence" value="ECO:0007669"/>
    <property type="project" value="InterPro"/>
</dbReference>
<reference evidence="3" key="1">
    <citation type="submission" date="2020-05" db="EMBL/GenBank/DDBJ databases">
        <authorList>
            <person name="Chiriac C."/>
            <person name="Salcher M."/>
            <person name="Ghai R."/>
            <person name="Kavagutti S V."/>
        </authorList>
    </citation>
    <scope>NUCLEOTIDE SEQUENCE</scope>
</reference>
<evidence type="ECO:0000313" key="3">
    <source>
        <dbReference type="EMBL" id="CAB4610750.1"/>
    </source>
</evidence>
<dbReference type="Pfam" id="PF13579">
    <property type="entry name" value="Glyco_trans_4_4"/>
    <property type="match status" value="1"/>
</dbReference>